<feature type="chain" id="PRO_5042921949" description="Lipoprotein" evidence="2">
    <location>
        <begin position="32"/>
        <end position="257"/>
    </location>
</feature>
<reference evidence="3" key="1">
    <citation type="submission" date="2023-05" db="EMBL/GenBank/DDBJ databases">
        <title>Cataloging the Phylogenetic Diversity of Human Bladder Bacteria.</title>
        <authorList>
            <person name="Du J."/>
        </authorList>
    </citation>
    <scope>NUCLEOTIDE SEQUENCE</scope>
    <source>
        <strain evidence="3">UMB9978</strain>
    </source>
</reference>
<dbReference type="AlphaFoldDB" id="A0AAP4C7D0"/>
<evidence type="ECO:0000313" key="3">
    <source>
        <dbReference type="EMBL" id="MDK6274463.1"/>
    </source>
</evidence>
<feature type="signal peptide" evidence="2">
    <location>
        <begin position="1"/>
        <end position="31"/>
    </location>
</feature>
<evidence type="ECO:0000256" key="1">
    <source>
        <dbReference type="SAM" id="MobiDB-lite"/>
    </source>
</evidence>
<feature type="region of interest" description="Disordered" evidence="1">
    <location>
        <begin position="219"/>
        <end position="257"/>
    </location>
</feature>
<evidence type="ECO:0008006" key="5">
    <source>
        <dbReference type="Google" id="ProtNLM"/>
    </source>
</evidence>
<comment type="caution">
    <text evidence="3">The sequence shown here is derived from an EMBL/GenBank/DDBJ whole genome shotgun (WGS) entry which is preliminary data.</text>
</comment>
<evidence type="ECO:0000256" key="2">
    <source>
        <dbReference type="SAM" id="SignalP"/>
    </source>
</evidence>
<accession>A0AAP4C7D0</accession>
<dbReference type="PROSITE" id="PS51257">
    <property type="entry name" value="PROKAR_LIPOPROTEIN"/>
    <property type="match status" value="1"/>
</dbReference>
<feature type="region of interest" description="Disordered" evidence="1">
    <location>
        <begin position="28"/>
        <end position="74"/>
    </location>
</feature>
<organism evidence="3 4">
    <name type="scientific">Pseudoglutamicibacter cumminsii</name>
    <dbReference type="NCBI Taxonomy" id="156979"/>
    <lineage>
        <taxon>Bacteria</taxon>
        <taxon>Bacillati</taxon>
        <taxon>Actinomycetota</taxon>
        <taxon>Actinomycetes</taxon>
        <taxon>Micrococcales</taxon>
        <taxon>Micrococcaceae</taxon>
        <taxon>Pseudoglutamicibacter</taxon>
    </lineage>
</organism>
<evidence type="ECO:0000313" key="4">
    <source>
        <dbReference type="Proteomes" id="UP001240483"/>
    </source>
</evidence>
<keyword evidence="2" id="KW-0732">Signal</keyword>
<sequence>MPHNPRTHRKPRAIAAAAVSVLALATLSACGDGETPEPSDPTPSASPTETASPSPSEEPDPRDPGTDLDAWPNDLTPVTVKTLKDPVLEHSFTVKQVLVNPKGLPDPPEKTGWLLAQVEVTAGASTMNEPRCSFIQVSRESTYSPEASHQVIANYAEALNKVDEYKELGISPLSVAESETPVTGWCLYQVKNLNPEKPEPEKPDSVDGALLWMHVHRPAMKDPGKNSFPEYVESARIRFAQDQPTPETEQDSDRTGQ</sequence>
<dbReference type="EMBL" id="JASODW010000001">
    <property type="protein sequence ID" value="MDK6274463.1"/>
    <property type="molecule type" value="Genomic_DNA"/>
</dbReference>
<feature type="compositionally biased region" description="Low complexity" evidence="1">
    <location>
        <begin position="42"/>
        <end position="55"/>
    </location>
</feature>
<gene>
    <name evidence="3" type="ORF">QP116_01680</name>
</gene>
<dbReference type="Proteomes" id="UP001240483">
    <property type="component" value="Unassembled WGS sequence"/>
</dbReference>
<dbReference type="RefSeq" id="WP_285332421.1">
    <property type="nucleotide sequence ID" value="NZ_JASODW010000001.1"/>
</dbReference>
<protein>
    <recommendedName>
        <fullName evidence="5">Lipoprotein</fullName>
    </recommendedName>
</protein>
<name>A0AAP4C7D0_9MICC</name>
<proteinExistence type="predicted"/>